<dbReference type="EMBL" id="JAIXMP010000002">
    <property type="protein sequence ID" value="KAI9277227.1"/>
    <property type="molecule type" value="Genomic_DNA"/>
</dbReference>
<accession>A0AAD5KP76</accession>
<gene>
    <name evidence="1" type="ORF">BDA99DRAFT_532301</name>
</gene>
<comment type="caution">
    <text evidence="1">The sequence shown here is derived from an EMBL/GenBank/DDBJ whole genome shotgun (WGS) entry which is preliminary data.</text>
</comment>
<organism evidence="1 2">
    <name type="scientific">Phascolomyces articulosus</name>
    <dbReference type="NCBI Taxonomy" id="60185"/>
    <lineage>
        <taxon>Eukaryota</taxon>
        <taxon>Fungi</taxon>
        <taxon>Fungi incertae sedis</taxon>
        <taxon>Mucoromycota</taxon>
        <taxon>Mucoromycotina</taxon>
        <taxon>Mucoromycetes</taxon>
        <taxon>Mucorales</taxon>
        <taxon>Lichtheimiaceae</taxon>
        <taxon>Phascolomyces</taxon>
    </lineage>
</organism>
<protein>
    <submittedName>
        <fullName evidence="1">Uncharacterized protein</fullName>
    </submittedName>
</protein>
<evidence type="ECO:0000313" key="1">
    <source>
        <dbReference type="EMBL" id="KAI9277227.1"/>
    </source>
</evidence>
<keyword evidence="2" id="KW-1185">Reference proteome</keyword>
<name>A0AAD5KP76_9FUNG</name>
<reference evidence="1" key="1">
    <citation type="journal article" date="2022" name="IScience">
        <title>Evolution of zygomycete secretomes and the origins of terrestrial fungal ecologies.</title>
        <authorList>
            <person name="Chang Y."/>
            <person name="Wang Y."/>
            <person name="Mondo S."/>
            <person name="Ahrendt S."/>
            <person name="Andreopoulos W."/>
            <person name="Barry K."/>
            <person name="Beard J."/>
            <person name="Benny G.L."/>
            <person name="Blankenship S."/>
            <person name="Bonito G."/>
            <person name="Cuomo C."/>
            <person name="Desiro A."/>
            <person name="Gervers K.A."/>
            <person name="Hundley H."/>
            <person name="Kuo A."/>
            <person name="LaButti K."/>
            <person name="Lang B.F."/>
            <person name="Lipzen A."/>
            <person name="O'Donnell K."/>
            <person name="Pangilinan J."/>
            <person name="Reynolds N."/>
            <person name="Sandor L."/>
            <person name="Smith M.E."/>
            <person name="Tsang A."/>
            <person name="Grigoriev I.V."/>
            <person name="Stajich J.E."/>
            <person name="Spatafora J.W."/>
        </authorList>
    </citation>
    <scope>NUCLEOTIDE SEQUENCE</scope>
    <source>
        <strain evidence="1">RSA 2281</strain>
    </source>
</reference>
<proteinExistence type="predicted"/>
<dbReference type="AlphaFoldDB" id="A0AAD5KP76"/>
<dbReference type="Proteomes" id="UP001209540">
    <property type="component" value="Unassembled WGS sequence"/>
</dbReference>
<evidence type="ECO:0000313" key="2">
    <source>
        <dbReference type="Proteomes" id="UP001209540"/>
    </source>
</evidence>
<reference evidence="1" key="2">
    <citation type="submission" date="2023-02" db="EMBL/GenBank/DDBJ databases">
        <authorList>
            <consortium name="DOE Joint Genome Institute"/>
            <person name="Mondo S.J."/>
            <person name="Chang Y."/>
            <person name="Wang Y."/>
            <person name="Ahrendt S."/>
            <person name="Andreopoulos W."/>
            <person name="Barry K."/>
            <person name="Beard J."/>
            <person name="Benny G.L."/>
            <person name="Blankenship S."/>
            <person name="Bonito G."/>
            <person name="Cuomo C."/>
            <person name="Desiro A."/>
            <person name="Gervers K.A."/>
            <person name="Hundley H."/>
            <person name="Kuo A."/>
            <person name="LaButti K."/>
            <person name="Lang B.F."/>
            <person name="Lipzen A."/>
            <person name="O'Donnell K."/>
            <person name="Pangilinan J."/>
            <person name="Reynolds N."/>
            <person name="Sandor L."/>
            <person name="Smith M.W."/>
            <person name="Tsang A."/>
            <person name="Grigoriev I.V."/>
            <person name="Stajich J.E."/>
            <person name="Spatafora J.W."/>
        </authorList>
    </citation>
    <scope>NUCLEOTIDE SEQUENCE</scope>
    <source>
        <strain evidence="1">RSA 2281</strain>
    </source>
</reference>
<sequence length="108" mass="12143">MDNDHHGDDTAGLSQLTNVLLITDIENVQDKCHIAISNMPLMPLSLRDALNNNRADQKALQGLGKFPNVLKLLKDLMAGDMQFENFPLNVWRFKSEALAWGSLESNFF</sequence>